<proteinExistence type="predicted"/>
<organism evidence="1 2">
    <name type="scientific">Tessaracoccus bendigoensis DSM 12906</name>
    <dbReference type="NCBI Taxonomy" id="1123357"/>
    <lineage>
        <taxon>Bacteria</taxon>
        <taxon>Bacillati</taxon>
        <taxon>Actinomycetota</taxon>
        <taxon>Actinomycetes</taxon>
        <taxon>Propionibacteriales</taxon>
        <taxon>Propionibacteriaceae</taxon>
        <taxon>Tessaracoccus</taxon>
    </lineage>
</organism>
<keyword evidence="2" id="KW-1185">Reference proteome</keyword>
<sequence>SLNNLANRLSEVGDRTGALQAFEDAWSGLTSGTEIHLRLARVRWLLQQPGSRDDVGDPVVSDLAEASLLCEQVSDDPRAAGESRRSVVGTVAWVLEERPDLADEFVAKLPGWTLFQPGEDLMGLGNQWLRAGAWAAREQFLSDHLHQLTEPEVRAGLRLLCFQQPELGELALLERLLDDIERDGLPAVLAGVGPIFVLREQLEEWLQTTDWHSSERYLLRHPNLVGSRDALAVLASYGDSPMIRQHRGLLVLAAAAGVEAAYAARADAEIAADLGNELIEKLQWDAIPALLQSAPGLAKHLFNVAYLILVHSAIDHREDGDWQPDEDLLGMLREVGTPEQCQVAANRLRRLRKHHPDLPARLSSLADALVEDQPETD</sequence>
<evidence type="ECO:0000313" key="1">
    <source>
        <dbReference type="EMBL" id="SHJ43638.1"/>
    </source>
</evidence>
<dbReference type="Proteomes" id="UP000184512">
    <property type="component" value="Unassembled WGS sequence"/>
</dbReference>
<feature type="non-terminal residue" evidence="1">
    <location>
        <position position="1"/>
    </location>
</feature>
<accession>A0A1M6JAB5</accession>
<evidence type="ECO:0000313" key="2">
    <source>
        <dbReference type="Proteomes" id="UP000184512"/>
    </source>
</evidence>
<dbReference type="RefSeq" id="WP_217652228.1">
    <property type="nucleotide sequence ID" value="NZ_FQZG01000048.1"/>
</dbReference>
<reference evidence="1 2" key="1">
    <citation type="submission" date="2016-11" db="EMBL/GenBank/DDBJ databases">
        <authorList>
            <person name="Jaros S."/>
            <person name="Januszkiewicz K."/>
            <person name="Wedrychowicz H."/>
        </authorList>
    </citation>
    <scope>NUCLEOTIDE SEQUENCE [LARGE SCALE GENOMIC DNA]</scope>
    <source>
        <strain evidence="1 2">DSM 12906</strain>
    </source>
</reference>
<name>A0A1M6JAB5_9ACTN</name>
<dbReference type="EMBL" id="FQZG01000048">
    <property type="protein sequence ID" value="SHJ43638.1"/>
    <property type="molecule type" value="Genomic_DNA"/>
</dbReference>
<gene>
    <name evidence="1" type="ORF">SAMN02745244_02508</name>
</gene>
<protein>
    <submittedName>
        <fullName evidence="1">Uncharacterized protein</fullName>
    </submittedName>
</protein>
<dbReference type="STRING" id="1123357.SAMN02745244_02508"/>
<dbReference type="AlphaFoldDB" id="A0A1M6JAB5"/>